<sequence>MGVELAPVEGMLDEIHDPLPISRDQNAYTLGEIGGHNIVIAVMPDIGNNAAASVTTQLLNDFPSIRFGLLVGIGGGVPGEEDIRLGDVVVSRPMRTYGGVVQFDLGKRLANGAFERTGQLDRSPTYLSASVRKLEAQHRRLGSQMSDYLHRMMQQYPHMREQYSYPVLAPDRLFPSNYVHQSSSGSTCNLCEQSRVIPRPVRLDNKPLIHYGSIGSANVVVKDAATRDALKRDYGILCIEMEAAGIMNAFPCLVIRGICDYADSHKNKSWQPYAAASAAAYMKELLLTVPSQTVAEMEHAADIMKQIGEYMLPEKSRDKTQSPIAVRPSNDILYLFPHYAYLPLADNLNVR</sequence>
<evidence type="ECO:0000313" key="1">
    <source>
        <dbReference type="EMBL" id="KAJ9657787.1"/>
    </source>
</evidence>
<proteinExistence type="predicted"/>
<dbReference type="Proteomes" id="UP001172386">
    <property type="component" value="Unassembled WGS sequence"/>
</dbReference>
<accession>A0ACC3A9I9</accession>
<keyword evidence="2" id="KW-1185">Reference proteome</keyword>
<evidence type="ECO:0000313" key="2">
    <source>
        <dbReference type="Proteomes" id="UP001172386"/>
    </source>
</evidence>
<comment type="caution">
    <text evidence="1">The sequence shown here is derived from an EMBL/GenBank/DDBJ whole genome shotgun (WGS) entry which is preliminary data.</text>
</comment>
<reference evidence="1" key="1">
    <citation type="submission" date="2022-10" db="EMBL/GenBank/DDBJ databases">
        <title>Culturing micro-colonial fungi from biological soil crusts in the Mojave desert and describing Neophaeococcomyces mojavensis, and introducing the new genera and species Taxawa tesnikishii.</title>
        <authorList>
            <person name="Kurbessoian T."/>
            <person name="Stajich J.E."/>
        </authorList>
    </citation>
    <scope>NUCLEOTIDE SEQUENCE</scope>
    <source>
        <strain evidence="1">JES_112</strain>
    </source>
</reference>
<protein>
    <submittedName>
        <fullName evidence="1">Uncharacterized protein</fullName>
    </submittedName>
</protein>
<organism evidence="1 2">
    <name type="scientific">Neophaeococcomyces mojaviensis</name>
    <dbReference type="NCBI Taxonomy" id="3383035"/>
    <lineage>
        <taxon>Eukaryota</taxon>
        <taxon>Fungi</taxon>
        <taxon>Dikarya</taxon>
        <taxon>Ascomycota</taxon>
        <taxon>Pezizomycotina</taxon>
        <taxon>Eurotiomycetes</taxon>
        <taxon>Chaetothyriomycetidae</taxon>
        <taxon>Chaetothyriales</taxon>
        <taxon>Chaetothyriales incertae sedis</taxon>
        <taxon>Neophaeococcomyces</taxon>
    </lineage>
</organism>
<name>A0ACC3A9I9_9EURO</name>
<gene>
    <name evidence="1" type="ORF">H2198_004094</name>
</gene>
<dbReference type="EMBL" id="JAPDRQ010000059">
    <property type="protein sequence ID" value="KAJ9657787.1"/>
    <property type="molecule type" value="Genomic_DNA"/>
</dbReference>